<dbReference type="InterPro" id="IPR001314">
    <property type="entry name" value="Peptidase_S1A"/>
</dbReference>
<dbReference type="PROSITE" id="PS00135">
    <property type="entry name" value="TRYPSIN_SER"/>
    <property type="match status" value="1"/>
</dbReference>
<feature type="signal peptide" evidence="12">
    <location>
        <begin position="1"/>
        <end position="24"/>
    </location>
</feature>
<evidence type="ECO:0000256" key="4">
    <source>
        <dbReference type="ARBA" id="ARBA00022729"/>
    </source>
</evidence>
<dbReference type="PROSITE" id="PS00134">
    <property type="entry name" value="TRYPSIN_HIS"/>
    <property type="match status" value="1"/>
</dbReference>
<organism evidence="14 15">
    <name type="scientific">Chironomus riparius</name>
    <dbReference type="NCBI Taxonomy" id="315576"/>
    <lineage>
        <taxon>Eukaryota</taxon>
        <taxon>Metazoa</taxon>
        <taxon>Ecdysozoa</taxon>
        <taxon>Arthropoda</taxon>
        <taxon>Hexapoda</taxon>
        <taxon>Insecta</taxon>
        <taxon>Pterygota</taxon>
        <taxon>Neoptera</taxon>
        <taxon>Endopterygota</taxon>
        <taxon>Diptera</taxon>
        <taxon>Nematocera</taxon>
        <taxon>Chironomoidea</taxon>
        <taxon>Chironomidae</taxon>
        <taxon>Chironominae</taxon>
        <taxon>Chironomus</taxon>
    </lineage>
</organism>
<dbReference type="SMART" id="SM00020">
    <property type="entry name" value="Tryp_SPc"/>
    <property type="match status" value="1"/>
</dbReference>
<reference evidence="14" key="1">
    <citation type="submission" date="2022-01" db="EMBL/GenBank/DDBJ databases">
        <authorList>
            <person name="King R."/>
        </authorList>
    </citation>
    <scope>NUCLEOTIDE SEQUENCE</scope>
</reference>
<dbReference type="EMBL" id="OU895879">
    <property type="protein sequence ID" value="CAG9806990.1"/>
    <property type="molecule type" value="Genomic_DNA"/>
</dbReference>
<evidence type="ECO:0000256" key="9">
    <source>
        <dbReference type="ARBA" id="ARBA00023180"/>
    </source>
</evidence>
<dbReference type="Gene3D" id="2.40.10.10">
    <property type="entry name" value="Trypsin-like serine proteases"/>
    <property type="match status" value="2"/>
</dbReference>
<dbReference type="InterPro" id="IPR018114">
    <property type="entry name" value="TRYPSIN_HIS"/>
</dbReference>
<dbReference type="PANTHER" id="PTHR24256">
    <property type="entry name" value="TRYPTASE-RELATED"/>
    <property type="match status" value="1"/>
</dbReference>
<evidence type="ECO:0000259" key="13">
    <source>
        <dbReference type="PROSITE" id="PS50240"/>
    </source>
</evidence>
<evidence type="ECO:0000256" key="3">
    <source>
        <dbReference type="ARBA" id="ARBA00022670"/>
    </source>
</evidence>
<feature type="domain" description="Peptidase S1" evidence="13">
    <location>
        <begin position="113"/>
        <end position="375"/>
    </location>
</feature>
<evidence type="ECO:0000256" key="5">
    <source>
        <dbReference type="ARBA" id="ARBA00022801"/>
    </source>
</evidence>
<dbReference type="FunFam" id="2.40.10.10:FF:000146">
    <property type="entry name" value="Serine protease 53"/>
    <property type="match status" value="1"/>
</dbReference>
<keyword evidence="8" id="KW-1015">Disulfide bond</keyword>
<evidence type="ECO:0000256" key="8">
    <source>
        <dbReference type="ARBA" id="ARBA00023157"/>
    </source>
</evidence>
<dbReference type="Pfam" id="PF00089">
    <property type="entry name" value="Trypsin"/>
    <property type="match status" value="1"/>
</dbReference>
<proteinExistence type="inferred from homology"/>
<dbReference type="Proteomes" id="UP001153620">
    <property type="component" value="Chromosome 3"/>
</dbReference>
<evidence type="ECO:0000256" key="1">
    <source>
        <dbReference type="ARBA" id="ARBA00004613"/>
    </source>
</evidence>
<protein>
    <recommendedName>
        <fullName evidence="13">Peptidase S1 domain-containing protein</fullName>
    </recommendedName>
</protein>
<dbReference type="InterPro" id="IPR033116">
    <property type="entry name" value="TRYPSIN_SER"/>
</dbReference>
<reference evidence="14" key="2">
    <citation type="submission" date="2022-10" db="EMBL/GenBank/DDBJ databases">
        <authorList>
            <consortium name="ENA_rothamsted_submissions"/>
            <consortium name="culmorum"/>
            <person name="King R."/>
        </authorList>
    </citation>
    <scope>NUCLEOTIDE SEQUENCE</scope>
</reference>
<dbReference type="InterPro" id="IPR009003">
    <property type="entry name" value="Peptidase_S1_PA"/>
</dbReference>
<keyword evidence="5 11" id="KW-0378">Hydrolase</keyword>
<dbReference type="GO" id="GO:0004252">
    <property type="term" value="F:serine-type endopeptidase activity"/>
    <property type="evidence" value="ECO:0007669"/>
    <property type="project" value="InterPro"/>
</dbReference>
<evidence type="ECO:0000256" key="11">
    <source>
        <dbReference type="RuleBase" id="RU363034"/>
    </source>
</evidence>
<comment type="subcellular location">
    <subcellularLocation>
        <location evidence="1">Secreted</location>
    </subcellularLocation>
</comment>
<dbReference type="InterPro" id="IPR001254">
    <property type="entry name" value="Trypsin_dom"/>
</dbReference>
<accession>A0A9N9WVF7</accession>
<evidence type="ECO:0000256" key="6">
    <source>
        <dbReference type="ARBA" id="ARBA00022825"/>
    </source>
</evidence>
<keyword evidence="3 11" id="KW-0645">Protease</keyword>
<keyword evidence="2" id="KW-0964">Secreted</keyword>
<gene>
    <name evidence="14" type="ORF">CHIRRI_LOCUS9842</name>
</gene>
<dbReference type="SUPFAM" id="SSF50494">
    <property type="entry name" value="Trypsin-like serine proteases"/>
    <property type="match status" value="1"/>
</dbReference>
<sequence>MLFMSYFIKLIMCLMLFSIASVYSNKKPKHNTCSPEESCLPHFECKAVTNLTSKGFLTQDERAYLRTKFCKRINYLDHFCCDTESDQNSSLDSRLSSHLPSVPKCGIYFQDKITLGENTFIDEYPWYALIQYLKPDNEIEHRCGGSLINKRFVLTAAHCYRRIPKKWKLSKVRLGEWDQRTNPDCQTIENEVICNNDHLEVPVVEVIVHPEYYSLGAAQYNDIALLKLQQDVEYTAWIKPICLPLDSRIRTTDFTSHNLEVAGFGLTETGYASPVKKRVYLDGVAQAQCQRSYRTIGVRIFDNQICFGGMDGKDSCNGDSGSPLMKFGKFPHSKFSHYMQVGLVSFGPKNCGTDNFPGVYVRLADYMDWIIDNSQLN</sequence>
<evidence type="ECO:0000256" key="10">
    <source>
        <dbReference type="ARBA" id="ARBA00024195"/>
    </source>
</evidence>
<evidence type="ECO:0000256" key="7">
    <source>
        <dbReference type="ARBA" id="ARBA00023145"/>
    </source>
</evidence>
<dbReference type="OrthoDB" id="9028152at2759"/>
<keyword evidence="4 12" id="KW-0732">Signal</keyword>
<name>A0A9N9WVF7_9DIPT</name>
<dbReference type="InterPro" id="IPR051487">
    <property type="entry name" value="Ser/Thr_Proteases_Immune/Dev"/>
</dbReference>
<dbReference type="GO" id="GO:0005576">
    <property type="term" value="C:extracellular region"/>
    <property type="evidence" value="ECO:0007669"/>
    <property type="project" value="UniProtKB-SubCell"/>
</dbReference>
<evidence type="ECO:0000313" key="14">
    <source>
        <dbReference type="EMBL" id="CAG9806990.1"/>
    </source>
</evidence>
<dbReference type="AlphaFoldDB" id="A0A9N9WVF7"/>
<dbReference type="InterPro" id="IPR043504">
    <property type="entry name" value="Peptidase_S1_PA_chymotrypsin"/>
</dbReference>
<keyword evidence="15" id="KW-1185">Reference proteome</keyword>
<dbReference type="CDD" id="cd00190">
    <property type="entry name" value="Tryp_SPc"/>
    <property type="match status" value="1"/>
</dbReference>
<dbReference type="GO" id="GO:0006508">
    <property type="term" value="P:proteolysis"/>
    <property type="evidence" value="ECO:0007669"/>
    <property type="project" value="UniProtKB-KW"/>
</dbReference>
<evidence type="ECO:0000256" key="2">
    <source>
        <dbReference type="ARBA" id="ARBA00022525"/>
    </source>
</evidence>
<keyword evidence="6 11" id="KW-0720">Serine protease</keyword>
<dbReference type="PRINTS" id="PR00722">
    <property type="entry name" value="CHYMOTRYPSIN"/>
</dbReference>
<evidence type="ECO:0000256" key="12">
    <source>
        <dbReference type="SAM" id="SignalP"/>
    </source>
</evidence>
<keyword evidence="9" id="KW-0325">Glycoprotein</keyword>
<dbReference type="PROSITE" id="PS50240">
    <property type="entry name" value="TRYPSIN_DOM"/>
    <property type="match status" value="1"/>
</dbReference>
<comment type="similarity">
    <text evidence="10">Belongs to the peptidase S1 family. CLIP subfamily.</text>
</comment>
<feature type="chain" id="PRO_5040278089" description="Peptidase S1 domain-containing protein" evidence="12">
    <location>
        <begin position="25"/>
        <end position="377"/>
    </location>
</feature>
<evidence type="ECO:0000313" key="15">
    <source>
        <dbReference type="Proteomes" id="UP001153620"/>
    </source>
</evidence>
<keyword evidence="7" id="KW-0865">Zymogen</keyword>